<dbReference type="RefSeq" id="WP_344990209.1">
    <property type="nucleotide sequence ID" value="NZ_BAABFR010000004.1"/>
</dbReference>
<dbReference type="Pfam" id="PF00392">
    <property type="entry name" value="GntR"/>
    <property type="match status" value="1"/>
</dbReference>
<keyword evidence="3" id="KW-0804">Transcription</keyword>
<sequence length="264" mass="29027">MSVWSGIDITGESIPERLSAQIAAMIDSGRVPPGAHLPSERALMTLLGASRISVRQALQDLELRGYLIRRPRSGRIVAPPGERERDGSIFGVMTQDQRAIREVMDLRSVVEPPIAERAAMRHRVAQLHLLRDPLEAAEAALLVRPMERDTLQRYDVLFHLAIAKVTYNPMLERLIAETDAWMAPTRQVAFQTERRMRESVAAHRRIYDAIARRDAAGAGAAMHDHLTDVLAAIEPLTAPAPAASTIRNAPANGDDHGSARPAPT</sequence>
<dbReference type="InterPro" id="IPR011711">
    <property type="entry name" value="GntR_C"/>
</dbReference>
<feature type="domain" description="HTH gntR-type" evidence="5">
    <location>
        <begin position="12"/>
        <end position="80"/>
    </location>
</feature>
<dbReference type="EMBL" id="BAABFR010000004">
    <property type="protein sequence ID" value="GAA4384181.1"/>
    <property type="molecule type" value="Genomic_DNA"/>
</dbReference>
<name>A0ABP8J3S9_9ACTN</name>
<dbReference type="Gene3D" id="1.10.10.10">
    <property type="entry name" value="Winged helix-like DNA-binding domain superfamily/Winged helix DNA-binding domain"/>
    <property type="match status" value="1"/>
</dbReference>
<keyword evidence="2" id="KW-0238">DNA-binding</keyword>
<comment type="caution">
    <text evidence="6">The sequence shown here is derived from an EMBL/GenBank/DDBJ whole genome shotgun (WGS) entry which is preliminary data.</text>
</comment>
<organism evidence="6 7">
    <name type="scientific">Tsukamurella soli</name>
    <dbReference type="NCBI Taxonomy" id="644556"/>
    <lineage>
        <taxon>Bacteria</taxon>
        <taxon>Bacillati</taxon>
        <taxon>Actinomycetota</taxon>
        <taxon>Actinomycetes</taxon>
        <taxon>Mycobacteriales</taxon>
        <taxon>Tsukamurellaceae</taxon>
        <taxon>Tsukamurella</taxon>
    </lineage>
</organism>
<dbReference type="PROSITE" id="PS50949">
    <property type="entry name" value="HTH_GNTR"/>
    <property type="match status" value="1"/>
</dbReference>
<dbReference type="SMART" id="SM00895">
    <property type="entry name" value="FCD"/>
    <property type="match status" value="1"/>
</dbReference>
<dbReference type="Proteomes" id="UP001500635">
    <property type="component" value="Unassembled WGS sequence"/>
</dbReference>
<evidence type="ECO:0000256" key="1">
    <source>
        <dbReference type="ARBA" id="ARBA00023015"/>
    </source>
</evidence>
<evidence type="ECO:0000259" key="5">
    <source>
        <dbReference type="PROSITE" id="PS50949"/>
    </source>
</evidence>
<dbReference type="PANTHER" id="PTHR43537:SF24">
    <property type="entry name" value="GLUCONATE OPERON TRANSCRIPTIONAL REPRESSOR"/>
    <property type="match status" value="1"/>
</dbReference>
<dbReference type="PANTHER" id="PTHR43537">
    <property type="entry name" value="TRANSCRIPTIONAL REGULATOR, GNTR FAMILY"/>
    <property type="match status" value="1"/>
</dbReference>
<dbReference type="InterPro" id="IPR000524">
    <property type="entry name" value="Tscrpt_reg_HTH_GntR"/>
</dbReference>
<dbReference type="Pfam" id="PF07729">
    <property type="entry name" value="FCD"/>
    <property type="match status" value="1"/>
</dbReference>
<keyword evidence="7" id="KW-1185">Reference proteome</keyword>
<evidence type="ECO:0000256" key="4">
    <source>
        <dbReference type="SAM" id="MobiDB-lite"/>
    </source>
</evidence>
<feature type="region of interest" description="Disordered" evidence="4">
    <location>
        <begin position="244"/>
        <end position="264"/>
    </location>
</feature>
<dbReference type="Gene3D" id="1.20.120.530">
    <property type="entry name" value="GntR ligand-binding domain-like"/>
    <property type="match status" value="1"/>
</dbReference>
<proteinExistence type="predicted"/>
<dbReference type="InterPro" id="IPR036388">
    <property type="entry name" value="WH-like_DNA-bd_sf"/>
</dbReference>
<protein>
    <submittedName>
        <fullName evidence="6">FadR/GntR family transcriptional regulator</fullName>
    </submittedName>
</protein>
<evidence type="ECO:0000256" key="3">
    <source>
        <dbReference type="ARBA" id="ARBA00023163"/>
    </source>
</evidence>
<keyword evidence="1" id="KW-0805">Transcription regulation</keyword>
<dbReference type="CDD" id="cd07377">
    <property type="entry name" value="WHTH_GntR"/>
    <property type="match status" value="1"/>
</dbReference>
<evidence type="ECO:0000313" key="6">
    <source>
        <dbReference type="EMBL" id="GAA4384181.1"/>
    </source>
</evidence>
<gene>
    <name evidence="6" type="ORF">GCM10023147_04300</name>
</gene>
<dbReference type="InterPro" id="IPR008920">
    <property type="entry name" value="TF_FadR/GntR_C"/>
</dbReference>
<evidence type="ECO:0000256" key="2">
    <source>
        <dbReference type="ARBA" id="ARBA00023125"/>
    </source>
</evidence>
<dbReference type="SUPFAM" id="SSF46785">
    <property type="entry name" value="Winged helix' DNA-binding domain"/>
    <property type="match status" value="1"/>
</dbReference>
<dbReference type="SMART" id="SM00345">
    <property type="entry name" value="HTH_GNTR"/>
    <property type="match status" value="1"/>
</dbReference>
<dbReference type="PRINTS" id="PR00035">
    <property type="entry name" value="HTHGNTR"/>
</dbReference>
<dbReference type="SUPFAM" id="SSF48008">
    <property type="entry name" value="GntR ligand-binding domain-like"/>
    <property type="match status" value="1"/>
</dbReference>
<accession>A0ABP8J3S9</accession>
<reference evidence="7" key="1">
    <citation type="journal article" date="2019" name="Int. J. Syst. Evol. Microbiol.">
        <title>The Global Catalogue of Microorganisms (GCM) 10K type strain sequencing project: providing services to taxonomists for standard genome sequencing and annotation.</title>
        <authorList>
            <consortium name="The Broad Institute Genomics Platform"/>
            <consortium name="The Broad Institute Genome Sequencing Center for Infectious Disease"/>
            <person name="Wu L."/>
            <person name="Ma J."/>
        </authorList>
    </citation>
    <scope>NUCLEOTIDE SEQUENCE [LARGE SCALE GENOMIC DNA]</scope>
    <source>
        <strain evidence="7">JCM 17688</strain>
    </source>
</reference>
<evidence type="ECO:0000313" key="7">
    <source>
        <dbReference type="Proteomes" id="UP001500635"/>
    </source>
</evidence>
<dbReference type="InterPro" id="IPR036390">
    <property type="entry name" value="WH_DNA-bd_sf"/>
</dbReference>